<dbReference type="Gene3D" id="3.90.79.10">
    <property type="entry name" value="Nucleoside Triphosphate Pyrophosphohydrolase"/>
    <property type="match status" value="1"/>
</dbReference>
<dbReference type="Pfam" id="PF15916">
    <property type="entry name" value="DUF4743"/>
    <property type="match status" value="1"/>
</dbReference>
<protein>
    <recommendedName>
        <fullName evidence="1">Nudix hydrolase domain-containing protein</fullName>
    </recommendedName>
</protein>
<dbReference type="Pfam" id="PF00293">
    <property type="entry name" value="NUDIX"/>
    <property type="match status" value="1"/>
</dbReference>
<dbReference type="AlphaFoldDB" id="A0A6J3M1C4"/>
<dbReference type="InterPro" id="IPR031804">
    <property type="entry name" value="DUF4743"/>
</dbReference>
<proteinExistence type="predicted"/>
<dbReference type="GO" id="GO:0044715">
    <property type="term" value="F:8-oxo-dGDP phosphatase activity"/>
    <property type="evidence" value="ECO:0007669"/>
    <property type="project" value="TreeGrafter"/>
</dbReference>
<dbReference type="Proteomes" id="UP000504637">
    <property type="component" value="Unplaced"/>
</dbReference>
<dbReference type="InterPro" id="IPR000086">
    <property type="entry name" value="NUDIX_hydrolase_dom"/>
</dbReference>
<reference evidence="3" key="3">
    <citation type="submission" date="2025-08" db="UniProtKB">
        <authorList>
            <consortium name="RefSeq"/>
        </authorList>
    </citation>
    <scope>IDENTIFICATION</scope>
    <source>
        <strain evidence="3">CBS 342.82</strain>
    </source>
</reference>
<name>A0A6J3M1C4_9PEZI</name>
<dbReference type="InterPro" id="IPR015797">
    <property type="entry name" value="NUDIX_hydrolase-like_dom_sf"/>
</dbReference>
<dbReference type="PANTHER" id="PTHR13622:SF8">
    <property type="entry name" value="THIAMIN PYROPHOSPHOKINASE 1"/>
    <property type="match status" value="1"/>
</dbReference>
<dbReference type="PANTHER" id="PTHR13622">
    <property type="entry name" value="THIAMIN PYROPHOSPHOKINASE"/>
    <property type="match status" value="1"/>
</dbReference>
<dbReference type="OrthoDB" id="10261522at2759"/>
<dbReference type="FunFam" id="3.90.79.10:FF:000019">
    <property type="entry name" value="Thiamin pyrophosphokinase, putative"/>
    <property type="match status" value="1"/>
</dbReference>
<dbReference type="GeneID" id="54363021"/>
<evidence type="ECO:0000313" key="3">
    <source>
        <dbReference type="RefSeq" id="XP_033458857.1"/>
    </source>
</evidence>
<dbReference type="SUPFAM" id="SSF55811">
    <property type="entry name" value="Nudix"/>
    <property type="match status" value="1"/>
</dbReference>
<reference evidence="3" key="1">
    <citation type="submission" date="2020-01" db="EMBL/GenBank/DDBJ databases">
        <authorList>
            <consortium name="DOE Joint Genome Institute"/>
            <person name="Haridas S."/>
            <person name="Albert R."/>
            <person name="Binder M."/>
            <person name="Bloem J."/>
            <person name="Labutti K."/>
            <person name="Salamov A."/>
            <person name="Andreopoulos B."/>
            <person name="Baker S.E."/>
            <person name="Barry K."/>
            <person name="Bills G."/>
            <person name="Bluhm B.H."/>
            <person name="Cannon C."/>
            <person name="Castanera R."/>
            <person name="Culley D.E."/>
            <person name="Daum C."/>
            <person name="Ezra D."/>
            <person name="Gonzalez J.B."/>
            <person name="Henrissat B."/>
            <person name="Kuo A."/>
            <person name="Liang C."/>
            <person name="Lipzen A."/>
            <person name="Lutzoni F."/>
            <person name="Magnuson J."/>
            <person name="Mondo S."/>
            <person name="Nolan M."/>
            <person name="Ohm R."/>
            <person name="Pangilinan J."/>
            <person name="Park H.-J."/>
            <person name="Ramirez L."/>
            <person name="Alfaro M."/>
            <person name="Sun H."/>
            <person name="Tritt A."/>
            <person name="Yoshinaga Y."/>
            <person name="Zwiers L.-H."/>
            <person name="Turgeon B.G."/>
            <person name="Goodwin S.B."/>
            <person name="Spatafora J.W."/>
            <person name="Crous P.W."/>
            <person name="Grigoriev I.V."/>
        </authorList>
    </citation>
    <scope>NUCLEOTIDE SEQUENCE</scope>
    <source>
        <strain evidence="3">CBS 342.82</strain>
    </source>
</reference>
<dbReference type="RefSeq" id="XP_033458857.1">
    <property type="nucleotide sequence ID" value="XM_033605221.1"/>
</dbReference>
<evidence type="ECO:0000259" key="1">
    <source>
        <dbReference type="PROSITE" id="PS51462"/>
    </source>
</evidence>
<evidence type="ECO:0000313" key="2">
    <source>
        <dbReference type="Proteomes" id="UP000504637"/>
    </source>
</evidence>
<keyword evidence="2" id="KW-1185">Reference proteome</keyword>
<gene>
    <name evidence="3" type="ORF">K489DRAFT_381821</name>
</gene>
<accession>A0A6J3M1C4</accession>
<feature type="domain" description="Nudix hydrolase" evidence="1">
    <location>
        <begin position="196"/>
        <end position="347"/>
    </location>
</feature>
<reference evidence="3" key="2">
    <citation type="submission" date="2020-04" db="EMBL/GenBank/DDBJ databases">
        <authorList>
            <consortium name="NCBI Genome Project"/>
        </authorList>
    </citation>
    <scope>NUCLEOTIDE SEQUENCE</scope>
    <source>
        <strain evidence="3">CBS 342.82</strain>
    </source>
</reference>
<dbReference type="PROSITE" id="PS51462">
    <property type="entry name" value="NUDIX"/>
    <property type="match status" value="1"/>
</dbReference>
<dbReference type="CDD" id="cd03676">
    <property type="entry name" value="NUDIX_Tnr3_like"/>
    <property type="match status" value="1"/>
</dbReference>
<organism evidence="3">
    <name type="scientific">Dissoconium aciculare CBS 342.82</name>
    <dbReference type="NCBI Taxonomy" id="1314786"/>
    <lineage>
        <taxon>Eukaryota</taxon>
        <taxon>Fungi</taxon>
        <taxon>Dikarya</taxon>
        <taxon>Ascomycota</taxon>
        <taxon>Pezizomycotina</taxon>
        <taxon>Dothideomycetes</taxon>
        <taxon>Dothideomycetidae</taxon>
        <taxon>Mycosphaerellales</taxon>
        <taxon>Dissoconiaceae</taxon>
        <taxon>Dissoconium</taxon>
    </lineage>
</organism>
<sequence length="394" mass="44117">MSFDFNSLKDMISKEMPRWPTAHRSMNPDEDFEQAENPVMPDFDGQQPITMDLTEPVPIAEGPKSNLDLINECDNFPHYQTNPNLFFAHINTYYALYVKGYPDDELGYILPSVANVLKGLPDWTLSEDERSLTLDGGSNEQERSKIVASTTKAMAATGHFKVLNKWRDELYPVYGPKGIVLFNIERAATALFGVVTYGCHMTAYTKRKGEDGKEEIKVWVARRSANKQTYPGMLDNTVAGGIATGEKPFESLVRECAEEAGLSEDTVRAGAKATGIVSYFHIRDHRAGGETRLLQPEVQYVYDLELAEDVIPKPADDEVEGFELQSIAEVKKALRDGEFKPNCALVLLDFFVRHGFLSYEDDENYTEIVSRLHRKLEFPLPGVGTARNLAATNA</sequence>